<feature type="transmembrane region" description="Helical" evidence="1">
    <location>
        <begin position="170"/>
        <end position="199"/>
    </location>
</feature>
<dbReference type="InterPro" id="IPR018650">
    <property type="entry name" value="STSV1_Orf64"/>
</dbReference>
<organism evidence="2 3">
    <name type="scientific">Glutamicibacter soli</name>
    <dbReference type="NCBI Taxonomy" id="453836"/>
    <lineage>
        <taxon>Bacteria</taxon>
        <taxon>Bacillati</taxon>
        <taxon>Actinomycetota</taxon>
        <taxon>Actinomycetes</taxon>
        <taxon>Micrococcales</taxon>
        <taxon>Micrococcaceae</taxon>
        <taxon>Glutamicibacter</taxon>
    </lineage>
</organism>
<sequence>MSTPSPAPMTGAHKLQLGLVMLAAGILYVVHSFLRFARFESRGYDLGIFDQAVRQYAMFKAPIVPVKGVDFNLLGDHFHPILAVLAPFYWIWNDPRMLGIVLALLLVSTAIPVYLFTRPRFGHLGALLTSAALLLWWPFQAIVNWDFHEIAFGVPIMAWIIWAFDKGRYWLVTGLSASLLLVREDMGITMVAVGIVLLFHRQWLKAALTAALGLLGYLAVTGYLIPLFSPEGEFSYWQYTALGATAGAAVVFLVTHPLQSIAILFDHQLKWALWLLTFVPLALLPFASPYVILGAPLFLSRLFNDRLNTWAPVYQYDAIMAPILIMSAVHVLGKLAIRFDWCRARLIGPAWLLSISVIATLFFPMVFPLGKTVTGQGWPPAELIAAKEKAVAMIPDGVCIEAADSVVPHLTTRTYVGLHGDIGDDLSSWMIIDFNVEELGGWDPLTPDQALERATDLGFKPVAPEDQGILVLHRDIPVDPVCSSYLQR</sequence>
<evidence type="ECO:0008006" key="4">
    <source>
        <dbReference type="Google" id="ProtNLM"/>
    </source>
</evidence>
<reference evidence="2 3" key="1">
    <citation type="submission" date="2018-01" db="EMBL/GenBank/DDBJ databases">
        <title>Glutamicibacter soli strain NHPC-3 Whole genome sequence and assembly.</title>
        <authorList>
            <person name="Choudhury P."/>
            <person name="Gupta D."/>
            <person name="Sengupta K."/>
            <person name="Jawed A."/>
            <person name="Sultana N."/>
            <person name="Saha P."/>
        </authorList>
    </citation>
    <scope>NUCLEOTIDE SEQUENCE [LARGE SCALE GENOMIC DNA]</scope>
    <source>
        <strain evidence="2 3">NHPC-3</strain>
    </source>
</reference>
<name>A0A365YNW3_9MICC</name>
<feature type="transmembrane region" description="Helical" evidence="1">
    <location>
        <begin position="271"/>
        <end position="299"/>
    </location>
</feature>
<feature type="transmembrane region" description="Helical" evidence="1">
    <location>
        <begin position="319"/>
        <end position="337"/>
    </location>
</feature>
<keyword evidence="1" id="KW-0472">Membrane</keyword>
<feature type="transmembrane region" description="Helical" evidence="1">
    <location>
        <begin position="206"/>
        <end position="225"/>
    </location>
</feature>
<dbReference type="Proteomes" id="UP000252167">
    <property type="component" value="Unassembled WGS sequence"/>
</dbReference>
<feature type="transmembrane region" description="Helical" evidence="1">
    <location>
        <begin position="121"/>
        <end position="139"/>
    </location>
</feature>
<keyword evidence="1" id="KW-0812">Transmembrane</keyword>
<dbReference type="Pfam" id="PF09852">
    <property type="entry name" value="DUF2079"/>
    <property type="match status" value="1"/>
</dbReference>
<comment type="caution">
    <text evidence="2">The sequence shown here is derived from an EMBL/GenBank/DDBJ whole genome shotgun (WGS) entry which is preliminary data.</text>
</comment>
<evidence type="ECO:0000313" key="3">
    <source>
        <dbReference type="Proteomes" id="UP000252167"/>
    </source>
</evidence>
<accession>A0A365YNW3</accession>
<dbReference type="RefSeq" id="WP_113606204.1">
    <property type="nucleotide sequence ID" value="NZ_POAF01000001.1"/>
</dbReference>
<keyword evidence="3" id="KW-1185">Reference proteome</keyword>
<dbReference type="AlphaFoldDB" id="A0A365YNW3"/>
<feature type="transmembrane region" description="Helical" evidence="1">
    <location>
        <begin position="97"/>
        <end position="115"/>
    </location>
</feature>
<feature type="transmembrane region" description="Helical" evidence="1">
    <location>
        <begin position="146"/>
        <end position="164"/>
    </location>
</feature>
<feature type="transmembrane region" description="Helical" evidence="1">
    <location>
        <begin position="15"/>
        <end position="34"/>
    </location>
</feature>
<proteinExistence type="predicted"/>
<evidence type="ECO:0000313" key="2">
    <source>
        <dbReference type="EMBL" id="RBM03733.1"/>
    </source>
</evidence>
<feature type="transmembrane region" description="Helical" evidence="1">
    <location>
        <begin position="349"/>
        <end position="367"/>
    </location>
</feature>
<protein>
    <recommendedName>
        <fullName evidence="4">DUF2079 domain-containing protein</fullName>
    </recommendedName>
</protein>
<keyword evidence="1" id="KW-1133">Transmembrane helix</keyword>
<feature type="transmembrane region" description="Helical" evidence="1">
    <location>
        <begin position="237"/>
        <end position="259"/>
    </location>
</feature>
<gene>
    <name evidence="2" type="ORF">C1H84_00005</name>
</gene>
<evidence type="ECO:0000256" key="1">
    <source>
        <dbReference type="SAM" id="Phobius"/>
    </source>
</evidence>
<dbReference type="EMBL" id="POAF01000001">
    <property type="protein sequence ID" value="RBM03733.1"/>
    <property type="molecule type" value="Genomic_DNA"/>
</dbReference>